<protein>
    <submittedName>
        <fullName evidence="2">Uncharacterized protein</fullName>
    </submittedName>
</protein>
<evidence type="ECO:0000313" key="2">
    <source>
        <dbReference type="EMBL" id="PRD49807.1"/>
    </source>
</evidence>
<organism evidence="2 3">
    <name type="scientific">Phyllobacterium myrsinacearum</name>
    <dbReference type="NCBI Taxonomy" id="28101"/>
    <lineage>
        <taxon>Bacteria</taxon>
        <taxon>Pseudomonadati</taxon>
        <taxon>Pseudomonadota</taxon>
        <taxon>Alphaproteobacteria</taxon>
        <taxon>Hyphomicrobiales</taxon>
        <taxon>Phyllobacteriaceae</taxon>
        <taxon>Phyllobacterium</taxon>
    </lineage>
</organism>
<feature type="region of interest" description="Disordered" evidence="1">
    <location>
        <begin position="45"/>
        <end position="79"/>
    </location>
</feature>
<name>A0A2S9JAK1_9HYPH</name>
<keyword evidence="3" id="KW-1185">Reference proteome</keyword>
<reference evidence="2 3" key="1">
    <citation type="submission" date="2018-02" db="EMBL/GenBank/DDBJ databases">
        <title>The draft genome of Phyllobacterium myrsinacearum DSM5892.</title>
        <authorList>
            <person name="Li L."/>
            <person name="Liu L."/>
            <person name="Zhang X."/>
            <person name="Wang T."/>
        </authorList>
    </citation>
    <scope>NUCLEOTIDE SEQUENCE [LARGE SCALE GENOMIC DNA]</scope>
    <source>
        <strain evidence="2 3">DSM 5892</strain>
    </source>
</reference>
<feature type="compositionally biased region" description="Basic and acidic residues" evidence="1">
    <location>
        <begin position="62"/>
        <end position="79"/>
    </location>
</feature>
<dbReference type="Proteomes" id="UP000238563">
    <property type="component" value="Unassembled WGS sequence"/>
</dbReference>
<proteinExistence type="predicted"/>
<evidence type="ECO:0000256" key="1">
    <source>
        <dbReference type="SAM" id="MobiDB-lite"/>
    </source>
</evidence>
<dbReference type="EMBL" id="PVBT01000009">
    <property type="protein sequence ID" value="PRD49807.1"/>
    <property type="molecule type" value="Genomic_DNA"/>
</dbReference>
<gene>
    <name evidence="2" type="ORF">C5750_23505</name>
</gene>
<sequence>MIEWNDGLQGSAIGRHGFEGDTATKIAVLESDHSAQYRQQVHRLLLPADKHGTPGQSAPALQDEKNRPGDRAPHDEVQP</sequence>
<dbReference type="AlphaFoldDB" id="A0A2S9JAK1"/>
<accession>A0A2S9JAK1</accession>
<evidence type="ECO:0000313" key="3">
    <source>
        <dbReference type="Proteomes" id="UP000238563"/>
    </source>
</evidence>
<comment type="caution">
    <text evidence="2">The sequence shown here is derived from an EMBL/GenBank/DDBJ whole genome shotgun (WGS) entry which is preliminary data.</text>
</comment>